<dbReference type="InterPro" id="IPR007263">
    <property type="entry name" value="DCC1-like"/>
</dbReference>
<evidence type="ECO:0000313" key="2">
    <source>
        <dbReference type="Proteomes" id="UP001569151"/>
    </source>
</evidence>
<gene>
    <name evidence="1" type="ORF">ACED39_21715</name>
</gene>
<dbReference type="Pfam" id="PF04134">
    <property type="entry name" value="DCC1-like"/>
    <property type="match status" value="1"/>
</dbReference>
<comment type="caution">
    <text evidence="1">The sequence shown here is derived from an EMBL/GenBank/DDBJ whole genome shotgun (WGS) entry which is preliminary data.</text>
</comment>
<evidence type="ECO:0000313" key="1">
    <source>
        <dbReference type="EMBL" id="MEZ8211387.1"/>
    </source>
</evidence>
<proteinExistence type="predicted"/>
<name>A0ABV4MP91_9VIBR</name>
<protein>
    <submittedName>
        <fullName evidence="1">DUF393 domain-containing protein</fullName>
    </submittedName>
</protein>
<accession>A0ABV4MP91</accession>
<sequence length="147" mass="17276">MTFNYVFLIDQECVMCNRVSSLISYFDKNLDIRYYPLQGSAAKRILEKVGCQKGKYSTSILVDRNSYYIKSAAFFELCRVSTYPMKLLYAFCFSRYLGADLLYDLIGTLRYKFFGRQEAICNISSKTDVNLIITDKELHEYLDKFNW</sequence>
<dbReference type="RefSeq" id="WP_371717379.1">
    <property type="nucleotide sequence ID" value="NZ_JBGOOF010000001.1"/>
</dbReference>
<organism evidence="1 2">
    <name type="scientific">Vibrio bivalvicida</name>
    <dbReference type="NCBI Taxonomy" id="1276888"/>
    <lineage>
        <taxon>Bacteria</taxon>
        <taxon>Pseudomonadati</taxon>
        <taxon>Pseudomonadota</taxon>
        <taxon>Gammaproteobacteria</taxon>
        <taxon>Vibrionales</taxon>
        <taxon>Vibrionaceae</taxon>
        <taxon>Vibrio</taxon>
        <taxon>Vibrio oreintalis group</taxon>
    </lineage>
</organism>
<reference evidence="1 2" key="1">
    <citation type="submission" date="2024-06" db="EMBL/GenBank/DDBJ databases">
        <authorList>
            <person name="Steensen K."/>
            <person name="Seneca J."/>
            <person name="Bartlau N."/>
            <person name="Yu A.X."/>
            <person name="Polz M.F."/>
        </authorList>
    </citation>
    <scope>NUCLEOTIDE SEQUENCE [LARGE SCALE GENOMIC DNA]</scope>
    <source>
        <strain evidence="1 2">1F146</strain>
    </source>
</reference>
<keyword evidence="2" id="KW-1185">Reference proteome</keyword>
<dbReference type="EMBL" id="JBGOOS010000052">
    <property type="protein sequence ID" value="MEZ8211387.1"/>
    <property type="molecule type" value="Genomic_DNA"/>
</dbReference>
<dbReference type="Proteomes" id="UP001569151">
    <property type="component" value="Unassembled WGS sequence"/>
</dbReference>